<dbReference type="Gene3D" id="2.60.120.260">
    <property type="entry name" value="Galactose-binding domain-like"/>
    <property type="match status" value="1"/>
</dbReference>
<keyword evidence="1" id="KW-0004">4Fe-4S</keyword>
<comment type="caution">
    <text evidence="9">The sequence shown here is derived from an EMBL/GenBank/DDBJ whole genome shotgun (WGS) entry which is preliminary data.</text>
</comment>
<evidence type="ECO:0000313" key="10">
    <source>
        <dbReference type="Proteomes" id="UP000642829"/>
    </source>
</evidence>
<keyword evidence="4" id="KW-0408">Iron</keyword>
<evidence type="ECO:0000256" key="1">
    <source>
        <dbReference type="ARBA" id="ARBA00022485"/>
    </source>
</evidence>
<dbReference type="AlphaFoldDB" id="A0A8J3DF46"/>
<sequence>MISRKLTLSILSLAISGSAYGAADTPNPGLQYYYPAPDAPIVDVEADIIVYGGTSGGVTAAVQAARQGNSVALVVFGRHVGGLTSGGLTATDGVDANVQGGITREYFDKTGNTGFKPSKAEAAFEELLADPVPGADWDTPIPTYYEQRLAEVEKDGPRIISLRMENGSVFRGRMFIDCTYEGDLMAMADVPYTFGREAKTQYGESLAGREASVSLPGVDPYVVPGDSASGLIANILPNETEDTHGQADEHIQAYNFRMYTVQNTDPTKLQPFWQPPTYNADDFEILYRYHRNGGSTSMQVGNDINNHEMFNRGVSTDHIGGNRWTEDGLNYTPWCEASYAIRELIYQSHVGWQLGMLWYIQNDPRYAALATDNSLPAATQTNIANLISKSQQLGLPLGEYPETDGWPHELYVREARRMVSDFVVTQQYYNRELPVVDSVGMANYRADAHHNRRFVSTTGTVRVEGDTGGNITTPWQIPYRALVPPEKTASNLLVPWCLSASHVAFCSIRMEPCLMALSQSATIAAGLAIAKKQSVQQVDYEELRPRLLAAGQILGDRPTSENPLIIDNLDSDYVEIDGDWLSSQSTPGYSGTDYLHNDNAAKEKSVIFRPDVPKSDSYQVFLRWTSHSNRATNVPIEVTDANGVDQITVNQQVNGGSWYAIGEWYFDAGSTGTIKVSTTGANGYVIVDAVKLASTASTTPPIISLVAANPIAREQNGKPARIQIVRDNISNQAAIDVNLSIAGDAVADVDYRAFPSIVTIPTGKSSAEIWIYPIVDDVPQGTRQLTISIEPVIGYELGTSNSLDIAIEDKPADQWRYQHFSPTGEENSSLSAPNADPDGDSWNNRLERYFGTDPNNGMRQPNQEPRIVWNIEGTQSSIGLLWHSPGAARDMAFQVYYSNDLTFDSWQPLLTPIETISWSPDNGDRSMIQMMNLPIARVVFFKFVVDSTGDI</sequence>
<dbReference type="Pfam" id="PF25275">
    <property type="entry name" value="Golvesin_C"/>
    <property type="match status" value="1"/>
</dbReference>
<evidence type="ECO:0000256" key="4">
    <source>
        <dbReference type="ARBA" id="ARBA00023004"/>
    </source>
</evidence>
<keyword evidence="7" id="KW-0732">Signal</keyword>
<name>A0A8J3DF46_9BACT</name>
<accession>A0A8J3DF46</accession>
<feature type="compositionally biased region" description="Polar residues" evidence="6">
    <location>
        <begin position="820"/>
        <end position="832"/>
    </location>
</feature>
<dbReference type="GO" id="GO:0016491">
    <property type="term" value="F:oxidoreductase activity"/>
    <property type="evidence" value="ECO:0007669"/>
    <property type="project" value="UniProtKB-KW"/>
</dbReference>
<dbReference type="InterPro" id="IPR036188">
    <property type="entry name" value="FAD/NAD-bd_sf"/>
</dbReference>
<keyword evidence="2" id="KW-0479">Metal-binding</keyword>
<dbReference type="SUPFAM" id="SSF51905">
    <property type="entry name" value="FAD/NAD(P)-binding domain"/>
    <property type="match status" value="1"/>
</dbReference>
<feature type="chain" id="PRO_5035301495" description="Golvesin/Xly CBD-like domain-containing protein" evidence="7">
    <location>
        <begin position="22"/>
        <end position="951"/>
    </location>
</feature>
<dbReference type="Gene3D" id="2.60.40.2030">
    <property type="match status" value="1"/>
</dbReference>
<dbReference type="EMBL" id="BMXG01000002">
    <property type="protein sequence ID" value="GHB92695.1"/>
    <property type="molecule type" value="Genomic_DNA"/>
</dbReference>
<dbReference type="GO" id="GO:0051539">
    <property type="term" value="F:4 iron, 4 sulfur cluster binding"/>
    <property type="evidence" value="ECO:0007669"/>
    <property type="project" value="UniProtKB-KW"/>
</dbReference>
<feature type="domain" description="Golvesin/Xly CBD-like" evidence="8">
    <location>
        <begin position="565"/>
        <end position="693"/>
    </location>
</feature>
<evidence type="ECO:0000256" key="5">
    <source>
        <dbReference type="ARBA" id="ARBA00023014"/>
    </source>
</evidence>
<dbReference type="SUPFAM" id="SSF141072">
    <property type="entry name" value="CalX-like"/>
    <property type="match status" value="1"/>
</dbReference>
<reference evidence="9" key="2">
    <citation type="submission" date="2020-09" db="EMBL/GenBank/DDBJ databases">
        <authorList>
            <person name="Sun Q."/>
            <person name="Kim S."/>
        </authorList>
    </citation>
    <scope>NUCLEOTIDE SEQUENCE</scope>
    <source>
        <strain evidence="9">KCTC 12870</strain>
    </source>
</reference>
<evidence type="ECO:0000259" key="8">
    <source>
        <dbReference type="Pfam" id="PF25275"/>
    </source>
</evidence>
<dbReference type="Pfam" id="PF12831">
    <property type="entry name" value="FAD_oxidored"/>
    <property type="match status" value="1"/>
</dbReference>
<keyword evidence="10" id="KW-1185">Reference proteome</keyword>
<gene>
    <name evidence="9" type="ORF">GCM10007047_04900</name>
</gene>
<evidence type="ECO:0000256" key="2">
    <source>
        <dbReference type="ARBA" id="ARBA00022723"/>
    </source>
</evidence>
<organism evidence="9 10">
    <name type="scientific">Cerasicoccus arenae</name>
    <dbReference type="NCBI Taxonomy" id="424488"/>
    <lineage>
        <taxon>Bacteria</taxon>
        <taxon>Pseudomonadati</taxon>
        <taxon>Verrucomicrobiota</taxon>
        <taxon>Opitutia</taxon>
        <taxon>Puniceicoccales</taxon>
        <taxon>Cerasicoccaceae</taxon>
        <taxon>Cerasicoccus</taxon>
    </lineage>
</organism>
<dbReference type="PANTHER" id="PTHR43498">
    <property type="entry name" value="FERREDOXIN:COB-COM HETERODISULFIDE REDUCTASE SUBUNIT A"/>
    <property type="match status" value="1"/>
</dbReference>
<proteinExistence type="predicted"/>
<evidence type="ECO:0000256" key="7">
    <source>
        <dbReference type="SAM" id="SignalP"/>
    </source>
</evidence>
<feature type="compositionally biased region" description="Polar residues" evidence="6">
    <location>
        <begin position="853"/>
        <end position="862"/>
    </location>
</feature>
<feature type="signal peptide" evidence="7">
    <location>
        <begin position="1"/>
        <end position="21"/>
    </location>
</feature>
<keyword evidence="5" id="KW-0411">Iron-sulfur</keyword>
<evidence type="ECO:0000256" key="3">
    <source>
        <dbReference type="ARBA" id="ARBA00023002"/>
    </source>
</evidence>
<dbReference type="PANTHER" id="PTHR43498:SF1">
    <property type="entry name" value="COB--COM HETERODISULFIDE REDUCTASE IRON-SULFUR SUBUNIT A"/>
    <property type="match status" value="1"/>
</dbReference>
<dbReference type="InterPro" id="IPR033803">
    <property type="entry name" value="CBD-like_Golvesin-Xly"/>
</dbReference>
<evidence type="ECO:0000313" key="9">
    <source>
        <dbReference type="EMBL" id="GHB92695.1"/>
    </source>
</evidence>
<dbReference type="InterPro" id="IPR038081">
    <property type="entry name" value="CalX-like_sf"/>
</dbReference>
<dbReference type="RefSeq" id="WP_189511499.1">
    <property type="nucleotide sequence ID" value="NZ_BMXG01000002.1"/>
</dbReference>
<keyword evidence="3" id="KW-0560">Oxidoreductase</keyword>
<dbReference type="Proteomes" id="UP000642829">
    <property type="component" value="Unassembled WGS sequence"/>
</dbReference>
<feature type="region of interest" description="Disordered" evidence="6">
    <location>
        <begin position="819"/>
        <end position="862"/>
    </location>
</feature>
<evidence type="ECO:0000256" key="6">
    <source>
        <dbReference type="SAM" id="MobiDB-lite"/>
    </source>
</evidence>
<reference evidence="9" key="1">
    <citation type="journal article" date="2014" name="Int. J. Syst. Evol. Microbiol.">
        <title>Complete genome sequence of Corynebacterium casei LMG S-19264T (=DSM 44701T), isolated from a smear-ripened cheese.</title>
        <authorList>
            <consortium name="US DOE Joint Genome Institute (JGI-PGF)"/>
            <person name="Walter F."/>
            <person name="Albersmeier A."/>
            <person name="Kalinowski J."/>
            <person name="Ruckert C."/>
        </authorList>
    </citation>
    <scope>NUCLEOTIDE SEQUENCE</scope>
    <source>
        <strain evidence="9">KCTC 12870</strain>
    </source>
</reference>
<protein>
    <recommendedName>
        <fullName evidence="8">Golvesin/Xly CBD-like domain-containing protein</fullName>
    </recommendedName>
</protein>
<dbReference type="InterPro" id="IPR039650">
    <property type="entry name" value="HdrA-like"/>
</dbReference>
<dbReference type="GO" id="GO:0046872">
    <property type="term" value="F:metal ion binding"/>
    <property type="evidence" value="ECO:0007669"/>
    <property type="project" value="UniProtKB-KW"/>
</dbReference>